<evidence type="ECO:0008006" key="3">
    <source>
        <dbReference type="Google" id="ProtNLM"/>
    </source>
</evidence>
<comment type="caution">
    <text evidence="1">The sequence shown here is derived from an EMBL/GenBank/DDBJ whole genome shotgun (WGS) entry which is preliminary data.</text>
</comment>
<proteinExistence type="predicted"/>
<accession>A0ABP0S246</accession>
<reference evidence="1 2" key="1">
    <citation type="submission" date="2024-02" db="EMBL/GenBank/DDBJ databases">
        <authorList>
            <person name="Chen Y."/>
            <person name="Shah S."/>
            <person name="Dougan E. K."/>
            <person name="Thang M."/>
            <person name="Chan C."/>
        </authorList>
    </citation>
    <scope>NUCLEOTIDE SEQUENCE [LARGE SCALE GENOMIC DNA]</scope>
</reference>
<gene>
    <name evidence="1" type="ORF">SCF082_LOCUS49571</name>
</gene>
<sequence>MRQSRGFDSVTRNCSTVDTAYEGEFSQSLRARQVVESAVAFTLPAVSATVEEMQAVMDSDASKRAYEMTLSDSLEVPLEDVTVFSIQVYDANAARRLQEVNKTNLQVNVNFQLRTKGTAANQDAQVNSLKTKIENLGSSGSSEQQVFQESLAKNLEEAAKVDPENLALLDSTAQATAQRRFSS</sequence>
<organism evidence="1 2">
    <name type="scientific">Durusdinium trenchii</name>
    <dbReference type="NCBI Taxonomy" id="1381693"/>
    <lineage>
        <taxon>Eukaryota</taxon>
        <taxon>Sar</taxon>
        <taxon>Alveolata</taxon>
        <taxon>Dinophyceae</taxon>
        <taxon>Suessiales</taxon>
        <taxon>Symbiodiniaceae</taxon>
        <taxon>Durusdinium</taxon>
    </lineage>
</organism>
<evidence type="ECO:0000313" key="2">
    <source>
        <dbReference type="Proteomes" id="UP001642464"/>
    </source>
</evidence>
<dbReference type="Proteomes" id="UP001642464">
    <property type="component" value="Unassembled WGS sequence"/>
</dbReference>
<dbReference type="EMBL" id="CAXAMM010042729">
    <property type="protein sequence ID" value="CAK9106432.1"/>
    <property type="molecule type" value="Genomic_DNA"/>
</dbReference>
<protein>
    <recommendedName>
        <fullName evidence="3">Prohibitin</fullName>
    </recommendedName>
</protein>
<name>A0ABP0S246_9DINO</name>
<keyword evidence="2" id="KW-1185">Reference proteome</keyword>
<evidence type="ECO:0000313" key="1">
    <source>
        <dbReference type="EMBL" id="CAK9106432.1"/>
    </source>
</evidence>